<keyword evidence="2" id="KW-1185">Reference proteome</keyword>
<dbReference type="InterPro" id="IPR049574">
    <property type="entry name" value="CrtA-like"/>
</dbReference>
<evidence type="ECO:0008006" key="3">
    <source>
        <dbReference type="Google" id="ProtNLM"/>
    </source>
</evidence>
<name>A0ABY3YMC2_9FLAO</name>
<gene>
    <name evidence="1" type="ORF">MQE36_00465</name>
</gene>
<sequence length="239" mass="27616">MSVFSYHLADVTFLSGMKGICLNPIPKYTKGLIHSEYTTLMTLGAALVSPSRFLLGQIAVFAQWEDEKAIDDFLAEDSFGRILNEGWHIRLDFLRQWGNYSEFEIPEKNVAIENRNSAVVAITIAKMRPFEIPRFIRWGRPVEKLVRDHPGTTLSLASIRFPNVVSTFSIWETEEEMLSMVHGHSHVPKPERHSVAMKERARKDFHFEFTTLRFKPLSESGEWQGQRNFIPNLNIQQHQ</sequence>
<proteinExistence type="predicted"/>
<reference evidence="1 2" key="1">
    <citation type="journal article" date="2018" name="Int. J. Syst. Evol. Microbiol.">
        <title>Zhouia spongiae sp. nov., isolated from a marine sponge.</title>
        <authorList>
            <person name="Zhuang L."/>
            <person name="Lin B."/>
            <person name="Qin F."/>
            <person name="Luo L."/>
        </authorList>
    </citation>
    <scope>NUCLEOTIDE SEQUENCE [LARGE SCALE GENOMIC DNA]</scope>
    <source>
        <strain evidence="1 2">HN-Y44</strain>
    </source>
</reference>
<dbReference type="Proteomes" id="UP000829476">
    <property type="component" value="Chromosome"/>
</dbReference>
<accession>A0ABY3YMC2</accession>
<dbReference type="CDD" id="cd21650">
    <property type="entry name" value="CrtA-like"/>
    <property type="match status" value="1"/>
</dbReference>
<protein>
    <recommendedName>
        <fullName evidence="3">Spheroidene monooxygenase</fullName>
    </recommendedName>
</protein>
<evidence type="ECO:0000313" key="2">
    <source>
        <dbReference type="Proteomes" id="UP000829476"/>
    </source>
</evidence>
<dbReference type="EMBL" id="CP094326">
    <property type="protein sequence ID" value="UNY98843.1"/>
    <property type="molecule type" value="Genomic_DNA"/>
</dbReference>
<evidence type="ECO:0000313" key="1">
    <source>
        <dbReference type="EMBL" id="UNY98843.1"/>
    </source>
</evidence>
<organism evidence="1 2">
    <name type="scientific">Zhouia spongiae</name>
    <dbReference type="NCBI Taxonomy" id="2202721"/>
    <lineage>
        <taxon>Bacteria</taxon>
        <taxon>Pseudomonadati</taxon>
        <taxon>Bacteroidota</taxon>
        <taxon>Flavobacteriia</taxon>
        <taxon>Flavobacteriales</taxon>
        <taxon>Flavobacteriaceae</taxon>
        <taxon>Zhouia</taxon>
    </lineage>
</organism>